<dbReference type="EMBL" id="CM031822">
    <property type="protein sequence ID" value="KAG6629449.1"/>
    <property type="molecule type" value="Genomic_DNA"/>
</dbReference>
<dbReference type="Proteomes" id="UP000811609">
    <property type="component" value="Chromosome 14"/>
</dbReference>
<proteinExistence type="predicted"/>
<sequence length="126" mass="13246">MEAALPSPTLEKLSESISTATKSAPSSRETSDVRAPFEGNATPTLVLSIIKGTSLAKVIAHSLGVGRSVENLTHSTLPSGIIGASLSSLTSNISMKSLEAKDEEDNDPNCLNNEFGKEHEKVARLI</sequence>
<dbReference type="AlphaFoldDB" id="A0A8T1NCM1"/>
<evidence type="ECO:0000313" key="3">
    <source>
        <dbReference type="Proteomes" id="UP000811609"/>
    </source>
</evidence>
<evidence type="ECO:0000256" key="1">
    <source>
        <dbReference type="SAM" id="MobiDB-lite"/>
    </source>
</evidence>
<evidence type="ECO:0000313" key="2">
    <source>
        <dbReference type="EMBL" id="KAG6629449.1"/>
    </source>
</evidence>
<keyword evidence="3" id="KW-1185">Reference proteome</keyword>
<feature type="region of interest" description="Disordered" evidence="1">
    <location>
        <begin position="1"/>
        <end position="37"/>
    </location>
</feature>
<reference evidence="2" key="1">
    <citation type="submission" date="2020-12" db="EMBL/GenBank/DDBJ databases">
        <title>WGS assembly of Carya illinoinensis cv. Pawnee.</title>
        <authorList>
            <person name="Platts A."/>
            <person name="Shu S."/>
            <person name="Wright S."/>
            <person name="Barry K."/>
            <person name="Edger P."/>
            <person name="Pires J.C."/>
            <person name="Schmutz J."/>
        </authorList>
    </citation>
    <scope>NUCLEOTIDE SEQUENCE</scope>
    <source>
        <tissue evidence="2">Leaf</tissue>
    </source>
</reference>
<feature type="compositionally biased region" description="Polar residues" evidence="1">
    <location>
        <begin position="15"/>
        <end position="28"/>
    </location>
</feature>
<organism evidence="2 3">
    <name type="scientific">Carya illinoinensis</name>
    <name type="common">Pecan</name>
    <dbReference type="NCBI Taxonomy" id="32201"/>
    <lineage>
        <taxon>Eukaryota</taxon>
        <taxon>Viridiplantae</taxon>
        <taxon>Streptophyta</taxon>
        <taxon>Embryophyta</taxon>
        <taxon>Tracheophyta</taxon>
        <taxon>Spermatophyta</taxon>
        <taxon>Magnoliopsida</taxon>
        <taxon>eudicotyledons</taxon>
        <taxon>Gunneridae</taxon>
        <taxon>Pentapetalae</taxon>
        <taxon>rosids</taxon>
        <taxon>fabids</taxon>
        <taxon>Fagales</taxon>
        <taxon>Juglandaceae</taxon>
        <taxon>Carya</taxon>
    </lineage>
</organism>
<accession>A0A8T1NCM1</accession>
<gene>
    <name evidence="2" type="ORF">CIPAW_14G085400</name>
</gene>
<comment type="caution">
    <text evidence="2">The sequence shown here is derived from an EMBL/GenBank/DDBJ whole genome shotgun (WGS) entry which is preliminary data.</text>
</comment>
<name>A0A8T1NCM1_CARIL</name>
<protein>
    <submittedName>
        <fullName evidence="2">Uncharacterized protein</fullName>
    </submittedName>
</protein>